<keyword evidence="1" id="KW-0812">Transmembrane</keyword>
<sequence length="262" mass="29401">MYLLSSSSLQSLKVENDGLCSVVYDLLGNLEIQLWLGELFLIQDRKGYLGPGGLHDEGAHSNCTGGAAGYVDQLVLGKPHMYAHPTCAKVYDSKVPYDPEGILGALTSILMVQLGVAAGRIIITFKEHHERVIRWLIWGTVCGLIAGILCGWRKEDGLIPVNKNLWSLSYVFTTACFAFCLLSFFYAIIDWLHHWSGNPIRYAGMNAIVLYVGHEICGGLLPWSWSPVGHYHMQYFNMNIWGTSLWIFTAYLLHRKKIYVSV</sequence>
<feature type="transmembrane region" description="Helical" evidence="1">
    <location>
        <begin position="200"/>
        <end position="223"/>
    </location>
</feature>
<dbReference type="AlphaFoldDB" id="A0AAN8ZWR3"/>
<dbReference type="Proteomes" id="UP001381693">
    <property type="component" value="Unassembled WGS sequence"/>
</dbReference>
<protein>
    <recommendedName>
        <fullName evidence="4">Heparan-alpha-glucosaminide N-acetyltransferase</fullName>
    </recommendedName>
</protein>
<feature type="transmembrane region" description="Helical" evidence="1">
    <location>
        <begin position="135"/>
        <end position="154"/>
    </location>
</feature>
<comment type="caution">
    <text evidence="2">The sequence shown here is derived from an EMBL/GenBank/DDBJ whole genome shotgun (WGS) entry which is preliminary data.</text>
</comment>
<evidence type="ECO:0000313" key="3">
    <source>
        <dbReference type="Proteomes" id="UP001381693"/>
    </source>
</evidence>
<dbReference type="PANTHER" id="PTHR31061:SF24">
    <property type="entry name" value="LD22376P"/>
    <property type="match status" value="1"/>
</dbReference>
<feature type="transmembrane region" description="Helical" evidence="1">
    <location>
        <begin position="102"/>
        <end position="123"/>
    </location>
</feature>
<reference evidence="2 3" key="1">
    <citation type="submission" date="2023-11" db="EMBL/GenBank/DDBJ databases">
        <title>Halocaridina rubra genome assembly.</title>
        <authorList>
            <person name="Smith C."/>
        </authorList>
    </citation>
    <scope>NUCLEOTIDE SEQUENCE [LARGE SCALE GENOMIC DNA]</scope>
    <source>
        <strain evidence="2">EP-1</strain>
        <tissue evidence="2">Whole</tissue>
    </source>
</reference>
<evidence type="ECO:0000313" key="2">
    <source>
        <dbReference type="EMBL" id="KAK7066294.1"/>
    </source>
</evidence>
<keyword evidence="1" id="KW-0472">Membrane</keyword>
<name>A0AAN8ZWR3_HALRR</name>
<dbReference type="EMBL" id="JAXCGZ010019275">
    <property type="protein sequence ID" value="KAK7066294.1"/>
    <property type="molecule type" value="Genomic_DNA"/>
</dbReference>
<feature type="transmembrane region" description="Helical" evidence="1">
    <location>
        <begin position="235"/>
        <end position="253"/>
    </location>
</feature>
<keyword evidence="3" id="KW-1185">Reference proteome</keyword>
<evidence type="ECO:0000256" key="1">
    <source>
        <dbReference type="SAM" id="Phobius"/>
    </source>
</evidence>
<keyword evidence="1" id="KW-1133">Transmembrane helix</keyword>
<dbReference type="PANTHER" id="PTHR31061">
    <property type="entry name" value="LD22376P"/>
    <property type="match status" value="1"/>
</dbReference>
<organism evidence="2 3">
    <name type="scientific">Halocaridina rubra</name>
    <name type="common">Hawaiian red shrimp</name>
    <dbReference type="NCBI Taxonomy" id="373956"/>
    <lineage>
        <taxon>Eukaryota</taxon>
        <taxon>Metazoa</taxon>
        <taxon>Ecdysozoa</taxon>
        <taxon>Arthropoda</taxon>
        <taxon>Crustacea</taxon>
        <taxon>Multicrustacea</taxon>
        <taxon>Malacostraca</taxon>
        <taxon>Eumalacostraca</taxon>
        <taxon>Eucarida</taxon>
        <taxon>Decapoda</taxon>
        <taxon>Pleocyemata</taxon>
        <taxon>Caridea</taxon>
        <taxon>Atyoidea</taxon>
        <taxon>Atyidae</taxon>
        <taxon>Halocaridina</taxon>
    </lineage>
</organism>
<proteinExistence type="predicted"/>
<feature type="transmembrane region" description="Helical" evidence="1">
    <location>
        <begin position="166"/>
        <end position="188"/>
    </location>
</feature>
<evidence type="ECO:0008006" key="4">
    <source>
        <dbReference type="Google" id="ProtNLM"/>
    </source>
</evidence>
<accession>A0AAN8ZWR3</accession>
<gene>
    <name evidence="2" type="ORF">SK128_022526</name>
</gene>